<dbReference type="PROSITE" id="PS51846">
    <property type="entry name" value="CNNM"/>
    <property type="match status" value="1"/>
</dbReference>
<dbReference type="SUPFAM" id="SSF56176">
    <property type="entry name" value="FAD-binding/transporter-associated domain-like"/>
    <property type="match status" value="1"/>
</dbReference>
<evidence type="ECO:0000256" key="10">
    <source>
        <dbReference type="PROSITE-ProRule" id="PRU01193"/>
    </source>
</evidence>
<evidence type="ECO:0000256" key="1">
    <source>
        <dbReference type="ARBA" id="ARBA00004651"/>
    </source>
</evidence>
<evidence type="ECO:0000256" key="6">
    <source>
        <dbReference type="ARBA" id="ARBA00022989"/>
    </source>
</evidence>
<gene>
    <name evidence="13" type="ORF">MP11Mi_30840</name>
</gene>
<feature type="domain" description="CNNM transmembrane" evidence="12">
    <location>
        <begin position="2"/>
        <end position="206"/>
    </location>
</feature>
<proteinExistence type="inferred from homology"/>
<organism evidence="13">
    <name type="scientific">Gordonia sp. MP11Mi</name>
    <dbReference type="NCBI Taxonomy" id="3022769"/>
    <lineage>
        <taxon>Bacteria</taxon>
        <taxon>Bacillati</taxon>
        <taxon>Actinomycetota</taxon>
        <taxon>Actinomycetes</taxon>
        <taxon>Mycobacteriales</taxon>
        <taxon>Gordoniaceae</taxon>
        <taxon>Gordonia</taxon>
    </lineage>
</organism>
<dbReference type="EMBL" id="CP128986">
    <property type="protein sequence ID" value="WOC13972.1"/>
    <property type="molecule type" value="Genomic_DNA"/>
</dbReference>
<dbReference type="InterPro" id="IPR002550">
    <property type="entry name" value="CNNM"/>
</dbReference>
<dbReference type="InterPro" id="IPR000644">
    <property type="entry name" value="CBS_dom"/>
</dbReference>
<accession>A0AA97CZ22</accession>
<dbReference type="GO" id="GO:0050660">
    <property type="term" value="F:flavin adenine dinucleotide binding"/>
    <property type="evidence" value="ECO:0007669"/>
    <property type="project" value="InterPro"/>
</dbReference>
<keyword evidence="3" id="KW-1003">Cell membrane</keyword>
<dbReference type="InterPro" id="IPR051676">
    <property type="entry name" value="UPF0053_domain"/>
</dbReference>
<dbReference type="PANTHER" id="PTHR43099:SF6">
    <property type="entry name" value="UPF0053 PROTEIN RV1842C"/>
    <property type="match status" value="1"/>
</dbReference>
<dbReference type="InterPro" id="IPR036318">
    <property type="entry name" value="FAD-bd_PCMH-like_sf"/>
</dbReference>
<dbReference type="CDD" id="cd04590">
    <property type="entry name" value="CBS_pair_CorC_HlyC_assoc"/>
    <property type="match status" value="1"/>
</dbReference>
<feature type="domain" description="CBS" evidence="11">
    <location>
        <begin position="291"/>
        <end position="348"/>
    </location>
</feature>
<evidence type="ECO:0000256" key="8">
    <source>
        <dbReference type="ARBA" id="ARBA00023136"/>
    </source>
</evidence>
<keyword evidence="6 10" id="KW-1133">Transmembrane helix</keyword>
<evidence type="ECO:0000256" key="5">
    <source>
        <dbReference type="ARBA" id="ARBA00022737"/>
    </source>
</evidence>
<dbReference type="Pfam" id="PF01595">
    <property type="entry name" value="CNNM"/>
    <property type="match status" value="1"/>
</dbReference>
<dbReference type="PROSITE" id="PS51371">
    <property type="entry name" value="CBS"/>
    <property type="match status" value="1"/>
</dbReference>
<keyword evidence="8 10" id="KW-0472">Membrane</keyword>
<keyword evidence="4 10" id="KW-0812">Transmembrane</keyword>
<dbReference type="Pfam" id="PF03471">
    <property type="entry name" value="CorC_HlyC"/>
    <property type="match status" value="1"/>
</dbReference>
<protein>
    <recommendedName>
        <fullName evidence="14">DUF21 domain-containing protein</fullName>
    </recommendedName>
</protein>
<comment type="similarity">
    <text evidence="2">Belongs to the UPF0053 family.</text>
</comment>
<dbReference type="Gene3D" id="3.30.465.10">
    <property type="match status" value="1"/>
</dbReference>
<dbReference type="GO" id="GO:0005886">
    <property type="term" value="C:plasma membrane"/>
    <property type="evidence" value="ECO:0007669"/>
    <property type="project" value="UniProtKB-SubCell"/>
</dbReference>
<dbReference type="SUPFAM" id="SSF54631">
    <property type="entry name" value="CBS-domain pair"/>
    <property type="match status" value="1"/>
</dbReference>
<sequence>MDILIIVASLIGFVALTLGTALFVAGEFSLTALERSTISNDLARRGDRRARAVDRAHRSLSFQLSGAQLGITITTLVTGYIAEPVLAKIFDPVLDAIGLDGSVKSGVSLALALVIATSLSMVLGELVPKNLAIAKPLGVARATAGPMMIFSNVFKPAINGLNGSANALVRRLGVEPTEELQSARSAAELVALVRNSAQQGELDPDTARLVDRSLRFGDLTAEDLMTPRVRVESLEPGNTVRDLIAASSRTGHSRFLIADDGDLDNLVGVVHIKQAFTIPTATQSTTPLRSIARPVTRVPDSLDGDSLKDRISADGLEVCVVVDEYGGTAGLVTSEDLIEEILGNVTDEHDNEESEVARVGNGYRCSGLLRLDEVHDAIGYRAPDGAYETLGGLVMFQLRRIPQVGDVVDLPVRENTGDDEYSPAVQRWRGTVVRMDQRRVDQVWMTPVDGATAERGEQRG</sequence>
<dbReference type="RefSeq" id="WP_420039743.1">
    <property type="nucleotide sequence ID" value="NZ_CP128986.1"/>
</dbReference>
<keyword evidence="5" id="KW-0677">Repeat</keyword>
<dbReference type="InterPro" id="IPR044751">
    <property type="entry name" value="Ion_transp-like_CBS"/>
</dbReference>
<evidence type="ECO:0000256" key="3">
    <source>
        <dbReference type="ARBA" id="ARBA00022475"/>
    </source>
</evidence>
<reference evidence="13" key="1">
    <citation type="submission" date="2023-06" db="EMBL/GenBank/DDBJ databases">
        <title>Gordonia sp. nov. and Pseudochrobactrum sp. nov., two species isolated from the burying beetle Nicrophorus vespilloides.</title>
        <authorList>
            <person name="Poehlein A."/>
            <person name="Guzman J."/>
            <person name="Daniel R."/>
            <person name="Vilcinskas A."/>
        </authorList>
    </citation>
    <scope>NUCLEOTIDE SEQUENCE</scope>
    <source>
        <strain evidence="13">MP11Mi</strain>
    </source>
</reference>
<evidence type="ECO:0000256" key="9">
    <source>
        <dbReference type="PROSITE-ProRule" id="PRU00703"/>
    </source>
</evidence>
<keyword evidence="7 9" id="KW-0129">CBS domain</keyword>
<dbReference type="AlphaFoldDB" id="A0AA97CZ22"/>
<evidence type="ECO:0000256" key="7">
    <source>
        <dbReference type="ARBA" id="ARBA00023122"/>
    </source>
</evidence>
<dbReference type="PANTHER" id="PTHR43099">
    <property type="entry name" value="UPF0053 PROTEIN YRKA"/>
    <property type="match status" value="1"/>
</dbReference>
<evidence type="ECO:0000259" key="11">
    <source>
        <dbReference type="PROSITE" id="PS51371"/>
    </source>
</evidence>
<evidence type="ECO:0000256" key="4">
    <source>
        <dbReference type="ARBA" id="ARBA00022692"/>
    </source>
</evidence>
<evidence type="ECO:0000313" key="13">
    <source>
        <dbReference type="EMBL" id="WOC13972.1"/>
    </source>
</evidence>
<dbReference type="InterPro" id="IPR016169">
    <property type="entry name" value="FAD-bd_PCMH_sub2"/>
</dbReference>
<evidence type="ECO:0000256" key="2">
    <source>
        <dbReference type="ARBA" id="ARBA00006337"/>
    </source>
</evidence>
<dbReference type="Gene3D" id="3.10.580.10">
    <property type="entry name" value="CBS-domain"/>
    <property type="match status" value="1"/>
</dbReference>
<name>A0AA97CZ22_9ACTN</name>
<evidence type="ECO:0000259" key="12">
    <source>
        <dbReference type="PROSITE" id="PS51846"/>
    </source>
</evidence>
<evidence type="ECO:0008006" key="14">
    <source>
        <dbReference type="Google" id="ProtNLM"/>
    </source>
</evidence>
<comment type="subcellular location">
    <subcellularLocation>
        <location evidence="1">Cell membrane</location>
        <topology evidence="1">Multi-pass membrane protein</topology>
    </subcellularLocation>
</comment>
<dbReference type="InterPro" id="IPR005170">
    <property type="entry name" value="Transptr-assoc_dom"/>
</dbReference>
<dbReference type="InterPro" id="IPR046342">
    <property type="entry name" value="CBS_dom_sf"/>
</dbReference>
<dbReference type="SMART" id="SM01091">
    <property type="entry name" value="CorC_HlyC"/>
    <property type="match status" value="1"/>
</dbReference>